<dbReference type="SUPFAM" id="SSF54695">
    <property type="entry name" value="POZ domain"/>
    <property type="match status" value="1"/>
</dbReference>
<evidence type="ECO:0000256" key="7">
    <source>
        <dbReference type="ARBA" id="ARBA00022958"/>
    </source>
</evidence>
<dbReference type="InterPro" id="IPR003968">
    <property type="entry name" value="K_chnl_volt-dep_Kv"/>
</dbReference>
<keyword evidence="6" id="KW-0851">Voltage-gated channel</keyword>
<evidence type="ECO:0000256" key="9">
    <source>
        <dbReference type="ARBA" id="ARBA00023065"/>
    </source>
</evidence>
<dbReference type="PRINTS" id="PR01498">
    <property type="entry name" value="SHAWCHANNEL"/>
</dbReference>
<dbReference type="Pfam" id="PF02214">
    <property type="entry name" value="BTB_2"/>
    <property type="match status" value="1"/>
</dbReference>
<keyword evidence="2" id="KW-0813">Transport</keyword>
<dbReference type="InterPro" id="IPR003974">
    <property type="entry name" value="K_chnl_volt-dep_Kv3"/>
</dbReference>
<dbReference type="PANTHER" id="PTHR11537">
    <property type="entry name" value="VOLTAGE-GATED POTASSIUM CHANNEL"/>
    <property type="match status" value="1"/>
</dbReference>
<keyword evidence="3" id="KW-0633">Potassium transport</keyword>
<dbReference type="GO" id="GO:0045211">
    <property type="term" value="C:postsynaptic membrane"/>
    <property type="evidence" value="ECO:0007669"/>
    <property type="project" value="TreeGrafter"/>
</dbReference>
<dbReference type="InterPro" id="IPR011333">
    <property type="entry name" value="SKP1/BTB/POZ_sf"/>
</dbReference>
<feature type="transmembrane region" description="Helical" evidence="12">
    <location>
        <begin position="256"/>
        <end position="276"/>
    </location>
</feature>
<evidence type="ECO:0000256" key="3">
    <source>
        <dbReference type="ARBA" id="ARBA00022538"/>
    </source>
</evidence>
<keyword evidence="4 12" id="KW-0812">Transmembrane</keyword>
<dbReference type="Gene3D" id="1.10.287.930">
    <property type="entry name" value="Mammalian shaker kv1.2 potassium channel- beta subunit complex"/>
    <property type="match status" value="1"/>
</dbReference>
<dbReference type="GO" id="GO:0032809">
    <property type="term" value="C:neuronal cell body membrane"/>
    <property type="evidence" value="ECO:0007669"/>
    <property type="project" value="TreeGrafter"/>
</dbReference>
<evidence type="ECO:0000256" key="5">
    <source>
        <dbReference type="ARBA" id="ARBA00022826"/>
    </source>
</evidence>
<dbReference type="OrthoDB" id="415460at2759"/>
<dbReference type="SUPFAM" id="SSF81324">
    <property type="entry name" value="Voltage-gated potassium channels"/>
    <property type="match status" value="3"/>
</dbReference>
<dbReference type="SMART" id="SM00225">
    <property type="entry name" value="BTB"/>
    <property type="match status" value="1"/>
</dbReference>
<dbReference type="GO" id="GO:0001508">
    <property type="term" value="P:action potential"/>
    <property type="evidence" value="ECO:0007669"/>
    <property type="project" value="TreeGrafter"/>
</dbReference>
<feature type="domain" description="BTB" evidence="13">
    <location>
        <begin position="9"/>
        <end position="109"/>
    </location>
</feature>
<evidence type="ECO:0000256" key="10">
    <source>
        <dbReference type="ARBA" id="ARBA00023136"/>
    </source>
</evidence>
<proteinExistence type="predicted"/>
<dbReference type="GO" id="GO:0043679">
    <property type="term" value="C:axon terminus"/>
    <property type="evidence" value="ECO:0007669"/>
    <property type="project" value="TreeGrafter"/>
</dbReference>
<dbReference type="InterPro" id="IPR028325">
    <property type="entry name" value="VG_K_chnl"/>
</dbReference>
<protein>
    <submittedName>
        <fullName evidence="14">K+ channel tetramerization domain protein</fullName>
    </submittedName>
</protein>
<gene>
    <name evidence="14" type="ORF">NECAME_06792</name>
</gene>
<dbReference type="GO" id="GO:0051260">
    <property type="term" value="P:protein homooligomerization"/>
    <property type="evidence" value="ECO:0007669"/>
    <property type="project" value="InterPro"/>
</dbReference>
<dbReference type="InterPro" id="IPR027359">
    <property type="entry name" value="Volt_channel_dom_sf"/>
</dbReference>
<keyword evidence="8 12" id="KW-1133">Transmembrane helix</keyword>
<feature type="transmembrane region" description="Helical" evidence="12">
    <location>
        <begin position="210"/>
        <end position="233"/>
    </location>
</feature>
<dbReference type="AlphaFoldDB" id="W2TU55"/>
<evidence type="ECO:0000256" key="11">
    <source>
        <dbReference type="ARBA" id="ARBA00023303"/>
    </source>
</evidence>
<dbReference type="FunFam" id="3.30.710.10:FF:000020">
    <property type="entry name" value="Potassium voltage-gated channel protein Shaw"/>
    <property type="match status" value="1"/>
</dbReference>
<keyword evidence="11 14" id="KW-0407">Ion channel</keyword>
<dbReference type="PRINTS" id="PR00169">
    <property type="entry name" value="KCHANNEL"/>
</dbReference>
<dbReference type="Pfam" id="PF00520">
    <property type="entry name" value="Ion_trans"/>
    <property type="match status" value="2"/>
</dbReference>
<dbReference type="Gene3D" id="1.10.287.70">
    <property type="match status" value="1"/>
</dbReference>
<dbReference type="EMBL" id="KI657910">
    <property type="protein sequence ID" value="ETN84631.1"/>
    <property type="molecule type" value="Genomic_DNA"/>
</dbReference>
<evidence type="ECO:0000256" key="4">
    <source>
        <dbReference type="ARBA" id="ARBA00022692"/>
    </source>
</evidence>
<dbReference type="Gene3D" id="1.20.120.350">
    <property type="entry name" value="Voltage-gated potassium channels. Chain C"/>
    <property type="match status" value="2"/>
</dbReference>
<reference evidence="15" key="1">
    <citation type="journal article" date="2014" name="Nat. Genet.">
        <title>Genome of the human hookworm Necator americanus.</title>
        <authorList>
            <person name="Tang Y.T."/>
            <person name="Gao X."/>
            <person name="Rosa B.A."/>
            <person name="Abubucker S."/>
            <person name="Hallsworth-Pepin K."/>
            <person name="Martin J."/>
            <person name="Tyagi R."/>
            <person name="Heizer E."/>
            <person name="Zhang X."/>
            <person name="Bhonagiri-Palsikar V."/>
            <person name="Minx P."/>
            <person name="Warren W.C."/>
            <person name="Wang Q."/>
            <person name="Zhan B."/>
            <person name="Hotez P.J."/>
            <person name="Sternberg P.W."/>
            <person name="Dougall A."/>
            <person name="Gaze S.T."/>
            <person name="Mulvenna J."/>
            <person name="Sotillo J."/>
            <person name="Ranganathan S."/>
            <person name="Rabelo E.M."/>
            <person name="Wilson R.K."/>
            <person name="Felgner P.L."/>
            <person name="Bethony J."/>
            <person name="Hawdon J.M."/>
            <person name="Gasser R.B."/>
            <person name="Loukas A."/>
            <person name="Mitreva M."/>
        </authorList>
    </citation>
    <scope>NUCLEOTIDE SEQUENCE [LARGE SCALE GENOMIC DNA]</scope>
</reference>
<sequence length="489" mass="56265">MFSWMDTEHRVILNVGGIRHETYTHVLKKIPATRLSRLTPNLANYDPVLNEYFFDRHPGVFSMILNYYRTGKLHYPTNVCGPLFEEELEFWGLDANQVEPCCWMTYTQHRDTQDTLAVIESLDLDGDPPTQEEIAKKFGWEDDYYSGTLSKWQQIKPRIWALFDEPWSSQYARLIRLLFCPSMRRFLRSPLTIIDVISTSAFYFEWLLHAILIQTGSLVTIDFLSMICVLRLFKLTQHFSGLKILIQTFKASAEELALLVFFVLLAIVIFAALVYYAERSQPNPENQFTSIPAGLWWSLITISTVGFGDMTISLINICFVVLSIVCFCLKTHPYLRIPDIDVGPLNVSHPRTVYVGKTATRPHPSFFYVELVCNMWFSGEFLTRMLFCPKVGPFLKTPVNIIDFIATISFYIDWGLDSALSGANRPHPSFFYVELVCNMWFSGEFLTRMLFCPKVGPFLKTPVNIIDFIATISFYIDWGLDSALSGANR</sequence>
<dbReference type="InterPro" id="IPR005821">
    <property type="entry name" value="Ion_trans_dom"/>
</dbReference>
<evidence type="ECO:0000256" key="1">
    <source>
        <dbReference type="ARBA" id="ARBA00004141"/>
    </source>
</evidence>
<dbReference type="OMA" id="LTRMLFC"/>
<keyword evidence="7" id="KW-0630">Potassium</keyword>
<dbReference type="STRING" id="51031.W2TU55"/>
<dbReference type="Proteomes" id="UP000053676">
    <property type="component" value="Unassembled WGS sequence"/>
</dbReference>
<dbReference type="GO" id="GO:0008076">
    <property type="term" value="C:voltage-gated potassium channel complex"/>
    <property type="evidence" value="ECO:0007669"/>
    <property type="project" value="InterPro"/>
</dbReference>
<organism evidence="14 15">
    <name type="scientific">Necator americanus</name>
    <name type="common">Human hookworm</name>
    <dbReference type="NCBI Taxonomy" id="51031"/>
    <lineage>
        <taxon>Eukaryota</taxon>
        <taxon>Metazoa</taxon>
        <taxon>Ecdysozoa</taxon>
        <taxon>Nematoda</taxon>
        <taxon>Chromadorea</taxon>
        <taxon>Rhabditida</taxon>
        <taxon>Rhabditina</taxon>
        <taxon>Rhabditomorpha</taxon>
        <taxon>Strongyloidea</taxon>
        <taxon>Ancylostomatidae</taxon>
        <taxon>Bunostominae</taxon>
        <taxon>Necator</taxon>
    </lineage>
</organism>
<evidence type="ECO:0000256" key="2">
    <source>
        <dbReference type="ARBA" id="ARBA00022448"/>
    </source>
</evidence>
<keyword evidence="10 12" id="KW-0472">Membrane</keyword>
<dbReference type="PANTHER" id="PTHR11537:SF252">
    <property type="entry name" value="POTASSIUM VOLTAGE-GATED CHANNEL PROTEIN SHAW"/>
    <property type="match status" value="1"/>
</dbReference>
<dbReference type="GO" id="GO:0042734">
    <property type="term" value="C:presynaptic membrane"/>
    <property type="evidence" value="ECO:0007669"/>
    <property type="project" value="TreeGrafter"/>
</dbReference>
<dbReference type="GO" id="GO:0032590">
    <property type="term" value="C:dendrite membrane"/>
    <property type="evidence" value="ECO:0007669"/>
    <property type="project" value="TreeGrafter"/>
</dbReference>
<dbReference type="KEGG" id="nai:NECAME_06792"/>
<dbReference type="Gene3D" id="3.30.710.10">
    <property type="entry name" value="Potassium Channel Kv1.1, Chain A"/>
    <property type="match status" value="1"/>
</dbReference>
<dbReference type="GO" id="GO:0005251">
    <property type="term" value="F:delayed rectifier potassium channel activity"/>
    <property type="evidence" value="ECO:0007669"/>
    <property type="project" value="TreeGrafter"/>
</dbReference>
<evidence type="ECO:0000256" key="8">
    <source>
        <dbReference type="ARBA" id="ARBA00022989"/>
    </source>
</evidence>
<accession>W2TU55</accession>
<dbReference type="PRINTS" id="PR01491">
    <property type="entry name" value="KVCHANNEL"/>
</dbReference>
<keyword evidence="9" id="KW-0406">Ion transport</keyword>
<evidence type="ECO:0000256" key="12">
    <source>
        <dbReference type="SAM" id="Phobius"/>
    </source>
</evidence>
<comment type="subcellular location">
    <subcellularLocation>
        <location evidence="1">Membrane</location>
        <topology evidence="1">Multi-pass membrane protein</topology>
    </subcellularLocation>
</comment>
<evidence type="ECO:0000256" key="6">
    <source>
        <dbReference type="ARBA" id="ARBA00022882"/>
    </source>
</evidence>
<keyword evidence="5" id="KW-0631">Potassium channel</keyword>
<dbReference type="InterPro" id="IPR003131">
    <property type="entry name" value="T1-type_BTB"/>
</dbReference>
<evidence type="ECO:0000313" key="15">
    <source>
        <dbReference type="Proteomes" id="UP000053676"/>
    </source>
</evidence>
<evidence type="ECO:0000313" key="14">
    <source>
        <dbReference type="EMBL" id="ETN84631.1"/>
    </source>
</evidence>
<name>W2TU55_NECAM</name>
<evidence type="ECO:0000259" key="13">
    <source>
        <dbReference type="SMART" id="SM00225"/>
    </source>
</evidence>
<dbReference type="InterPro" id="IPR000210">
    <property type="entry name" value="BTB/POZ_dom"/>
</dbReference>
<feature type="transmembrane region" description="Helical" evidence="12">
    <location>
        <begin position="296"/>
        <end position="329"/>
    </location>
</feature>
<keyword evidence="15" id="KW-1185">Reference proteome</keyword>